<dbReference type="AlphaFoldDB" id="A0A317VDF4"/>
<organism evidence="1 2">
    <name type="scientific">Aspergillus heteromorphus CBS 117.55</name>
    <dbReference type="NCBI Taxonomy" id="1448321"/>
    <lineage>
        <taxon>Eukaryota</taxon>
        <taxon>Fungi</taxon>
        <taxon>Dikarya</taxon>
        <taxon>Ascomycota</taxon>
        <taxon>Pezizomycotina</taxon>
        <taxon>Eurotiomycetes</taxon>
        <taxon>Eurotiomycetidae</taxon>
        <taxon>Eurotiales</taxon>
        <taxon>Aspergillaceae</taxon>
        <taxon>Aspergillus</taxon>
        <taxon>Aspergillus subgen. Circumdati</taxon>
    </lineage>
</organism>
<dbReference type="EMBL" id="MSFL01000029">
    <property type="protein sequence ID" value="PWY70922.1"/>
    <property type="molecule type" value="Genomic_DNA"/>
</dbReference>
<dbReference type="Gene3D" id="2.40.110.10">
    <property type="entry name" value="Butyryl-CoA Dehydrogenase, subunit A, domain 2"/>
    <property type="match status" value="1"/>
</dbReference>
<protein>
    <submittedName>
        <fullName evidence="1">Acyl-CoA oxidase</fullName>
    </submittedName>
</protein>
<keyword evidence="2" id="KW-1185">Reference proteome</keyword>
<dbReference type="Gene3D" id="1.20.140.10">
    <property type="entry name" value="Butyryl-CoA Dehydrogenase, subunit A, domain 3"/>
    <property type="match status" value="1"/>
</dbReference>
<proteinExistence type="predicted"/>
<dbReference type="SUPFAM" id="SSF56645">
    <property type="entry name" value="Acyl-CoA dehydrogenase NM domain-like"/>
    <property type="match status" value="1"/>
</dbReference>
<evidence type="ECO:0000313" key="2">
    <source>
        <dbReference type="Proteomes" id="UP000247233"/>
    </source>
</evidence>
<reference evidence="1 2" key="1">
    <citation type="submission" date="2016-12" db="EMBL/GenBank/DDBJ databases">
        <title>The genomes of Aspergillus section Nigri reveals drivers in fungal speciation.</title>
        <authorList>
            <consortium name="DOE Joint Genome Institute"/>
            <person name="Vesth T.C."/>
            <person name="Nybo J."/>
            <person name="Theobald S."/>
            <person name="Brandl J."/>
            <person name="Frisvad J.C."/>
            <person name="Nielsen K.F."/>
            <person name="Lyhne E.K."/>
            <person name="Kogle M.E."/>
            <person name="Kuo A."/>
            <person name="Riley R."/>
            <person name="Clum A."/>
            <person name="Nolan M."/>
            <person name="Lipzen A."/>
            <person name="Salamov A."/>
            <person name="Henrissat B."/>
            <person name="Wiebenga A."/>
            <person name="De Vries R.P."/>
            <person name="Grigoriev I.V."/>
            <person name="Mortensen U.H."/>
            <person name="Andersen M.R."/>
            <person name="Baker S.E."/>
        </authorList>
    </citation>
    <scope>NUCLEOTIDE SEQUENCE [LARGE SCALE GENOMIC DNA]</scope>
    <source>
        <strain evidence="1 2">CBS 117.55</strain>
    </source>
</reference>
<dbReference type="GO" id="GO:0005504">
    <property type="term" value="F:fatty acid binding"/>
    <property type="evidence" value="ECO:0007669"/>
    <property type="project" value="TreeGrafter"/>
</dbReference>
<dbReference type="GeneID" id="37067165"/>
<dbReference type="GO" id="GO:0071949">
    <property type="term" value="F:FAD binding"/>
    <property type="evidence" value="ECO:0007669"/>
    <property type="project" value="InterPro"/>
</dbReference>
<dbReference type="SUPFAM" id="SSF47203">
    <property type="entry name" value="Acyl-CoA dehydrogenase C-terminal domain-like"/>
    <property type="match status" value="1"/>
</dbReference>
<dbReference type="PANTHER" id="PTHR10909:SF382">
    <property type="entry name" value="ACYL-COENZYME A OXIDASE"/>
    <property type="match status" value="1"/>
</dbReference>
<dbReference type="GO" id="GO:0003997">
    <property type="term" value="F:acyl-CoA oxidase activity"/>
    <property type="evidence" value="ECO:0007669"/>
    <property type="project" value="InterPro"/>
</dbReference>
<dbReference type="OrthoDB" id="538336at2759"/>
<dbReference type="GO" id="GO:0005777">
    <property type="term" value="C:peroxisome"/>
    <property type="evidence" value="ECO:0007669"/>
    <property type="project" value="InterPro"/>
</dbReference>
<dbReference type="GO" id="GO:0055088">
    <property type="term" value="P:lipid homeostasis"/>
    <property type="evidence" value="ECO:0007669"/>
    <property type="project" value="TreeGrafter"/>
</dbReference>
<dbReference type="Proteomes" id="UP000247233">
    <property type="component" value="Unassembled WGS sequence"/>
</dbReference>
<gene>
    <name evidence="1" type="ORF">BO70DRAFT_373697</name>
</gene>
<dbReference type="InterPro" id="IPR012258">
    <property type="entry name" value="Acyl-CoA_oxidase"/>
</dbReference>
<dbReference type="VEuPathDB" id="FungiDB:BO70DRAFT_373697"/>
<dbReference type="InterPro" id="IPR046373">
    <property type="entry name" value="Acyl-CoA_Oxase/DH_mid-dom_sf"/>
</dbReference>
<dbReference type="RefSeq" id="XP_025396024.1">
    <property type="nucleotide sequence ID" value="XM_025544928.1"/>
</dbReference>
<dbReference type="GO" id="GO:0033540">
    <property type="term" value="P:fatty acid beta-oxidation using acyl-CoA oxidase"/>
    <property type="evidence" value="ECO:0007669"/>
    <property type="project" value="TreeGrafter"/>
</dbReference>
<dbReference type="PANTHER" id="PTHR10909">
    <property type="entry name" value="ELECTRON TRANSPORT OXIDOREDUCTASE"/>
    <property type="match status" value="1"/>
</dbReference>
<dbReference type="InterPro" id="IPR009100">
    <property type="entry name" value="AcylCoA_DH/oxidase_NM_dom_sf"/>
</dbReference>
<name>A0A317VDF4_9EURO</name>
<accession>A0A317VDF4</accession>
<comment type="caution">
    <text evidence="1">The sequence shown here is derived from an EMBL/GenBank/DDBJ whole genome shotgun (WGS) entry which is preliminary data.</text>
</comment>
<sequence length="556" mass="62009">MPSSTVNLLSSDLFKHHYGSDPQGKHLERSYHRARAVARHWGLTLDDILSLTPRFWHAHTDGITLRDTVAHTIFTIHYNLVAGTIAPYALERPDLQPLMKQILHFDVVGGYMLNEVGHGCDARNIETTATWQSDGGFVLNTPSPNARKFMPPTIPVAGIPRIAIVFARLLVEGEDRGIRPFVVHINNGWQMRHGIRAWRLPVIASGRMLHHDLTSFSHVHLPSTALLGKIARPSNMRDQYLSSIHRLSVGAIVLSLWVIPFLKCAAYVVGKYSQHRTVQQGVRGERVPIITFRTQQLPITHALAEAAVLEPFADWIAAQHRSPSLSPATKHGLSVILKVIFLQNGRGSLSELIERSGAQGMFPDNELIKLESLTRIVGIAEGEVLVLSIRFATEMLLGRYSVPDAKKPGSLLAQHETGFIGELRKLRQSFKEHRGEDYNHYLLPQCRPMVLAIGQRMVYEAAVERGVDRDLLALYEAGAVKSDSSWYVEQLGLSRAAQFDRERQACDAVMAQLDRHLDGLDIEPYCTAPMLSASRWDRFLNSAPLYTGLGGSRAGR</sequence>
<evidence type="ECO:0000313" key="1">
    <source>
        <dbReference type="EMBL" id="PWY70922.1"/>
    </source>
</evidence>
<dbReference type="STRING" id="1448321.A0A317VDF4"/>
<dbReference type="InterPro" id="IPR036250">
    <property type="entry name" value="AcylCo_DH-like_C"/>
</dbReference>